<dbReference type="InterPro" id="IPR007076">
    <property type="entry name" value="TfoX_N"/>
</dbReference>
<dbReference type="Pfam" id="PF04993">
    <property type="entry name" value="TfoX_N"/>
    <property type="match status" value="1"/>
</dbReference>
<dbReference type="SUPFAM" id="SSF159894">
    <property type="entry name" value="YgaC/TfoX-N like"/>
    <property type="match status" value="1"/>
</dbReference>
<keyword evidence="3" id="KW-1185">Reference proteome</keyword>
<accession>A0A0J6VJ84</accession>
<evidence type="ECO:0000313" key="2">
    <source>
        <dbReference type="EMBL" id="KMO71040.1"/>
    </source>
</evidence>
<protein>
    <recommendedName>
        <fullName evidence="1">TfoX N-terminal domain-containing protein</fullName>
    </recommendedName>
</protein>
<feature type="domain" description="TfoX N-terminal" evidence="1">
    <location>
        <begin position="26"/>
        <end position="116"/>
    </location>
</feature>
<reference evidence="2 3" key="1">
    <citation type="journal article" date="2015" name="Genome Biol. Evol.">
        <title>Characterization of Three Mycobacterium spp. with Potential Use in Bioremediation by Genome Sequencing and Comparative Genomics.</title>
        <authorList>
            <person name="Das S."/>
            <person name="Pettersson B.M."/>
            <person name="Behra P.R."/>
            <person name="Ramesh M."/>
            <person name="Dasgupta S."/>
            <person name="Bhattacharya A."/>
            <person name="Kirsebom L.A."/>
        </authorList>
    </citation>
    <scope>NUCLEOTIDE SEQUENCE [LARGE SCALE GENOMIC DNA]</scope>
    <source>
        <strain evidence="2 3">DSM 44219</strain>
    </source>
</reference>
<name>A0A0J6VJ84_MYCCU</name>
<dbReference type="Gene3D" id="3.30.1460.30">
    <property type="entry name" value="YgaC/TfoX-N like chaperone"/>
    <property type="match status" value="1"/>
</dbReference>
<evidence type="ECO:0000259" key="1">
    <source>
        <dbReference type="Pfam" id="PF04993"/>
    </source>
</evidence>
<dbReference type="AlphaFoldDB" id="A0A0J6VJ84"/>
<sequence>MVAGRRVTQNHRMAYDTDLADRVRELIAAERGVDEKPMFGGLAFLIGGNMSVCVSGRGGLMVRVPPEDTEQLLGLDHVEPMIMSGRQTRGWLRVSADGVASTRQLQTWVRRGVEQAKTLPPK</sequence>
<dbReference type="EMBL" id="JYNX01000084">
    <property type="protein sequence ID" value="KMO71040.1"/>
    <property type="molecule type" value="Genomic_DNA"/>
</dbReference>
<dbReference type="PATRIC" id="fig|1800.3.peg.5401"/>
<comment type="caution">
    <text evidence="2">The sequence shown here is derived from an EMBL/GenBank/DDBJ whole genome shotgun (WGS) entry which is preliminary data.</text>
</comment>
<proteinExistence type="predicted"/>
<dbReference type="Proteomes" id="UP000036176">
    <property type="component" value="Unassembled WGS sequence"/>
</dbReference>
<evidence type="ECO:0000313" key="3">
    <source>
        <dbReference type="Proteomes" id="UP000036176"/>
    </source>
</evidence>
<organism evidence="2 3">
    <name type="scientific">Mycolicibacterium chubuense</name>
    <name type="common">Mycobacterium chubuense</name>
    <dbReference type="NCBI Taxonomy" id="1800"/>
    <lineage>
        <taxon>Bacteria</taxon>
        <taxon>Bacillati</taxon>
        <taxon>Actinomycetota</taxon>
        <taxon>Actinomycetes</taxon>
        <taxon>Mycobacteriales</taxon>
        <taxon>Mycobacteriaceae</taxon>
        <taxon>Mycolicibacterium</taxon>
    </lineage>
</organism>
<gene>
    <name evidence="2" type="ORF">MCHUDSM44219_05367</name>
</gene>